<dbReference type="RefSeq" id="WP_282218563.1">
    <property type="nucleotide sequence ID" value="NZ_CP118246.1"/>
</dbReference>
<dbReference type="InterPro" id="IPR050321">
    <property type="entry name" value="Glycosyltr_2/OpgH_subfam"/>
</dbReference>
<feature type="domain" description="Glycosyltransferase 2-like" evidence="8">
    <location>
        <begin position="91"/>
        <end position="288"/>
    </location>
</feature>
<keyword evidence="10" id="KW-1185">Reference proteome</keyword>
<accession>A0ABY7YLI3</accession>
<keyword evidence="6 7" id="KW-0472">Membrane</keyword>
<keyword evidence="4 7" id="KW-0812">Transmembrane</keyword>
<dbReference type="InterPro" id="IPR001173">
    <property type="entry name" value="Glyco_trans_2-like"/>
</dbReference>
<protein>
    <submittedName>
        <fullName evidence="9">Glycosyltransferase family 2 protein</fullName>
    </submittedName>
</protein>
<comment type="subcellular location">
    <subcellularLocation>
        <location evidence="1">Membrane</location>
        <topology evidence="1">Multi-pass membrane protein</topology>
    </subcellularLocation>
</comment>
<evidence type="ECO:0000259" key="8">
    <source>
        <dbReference type="Pfam" id="PF13632"/>
    </source>
</evidence>
<keyword evidence="3" id="KW-0808">Transferase</keyword>
<dbReference type="Gene3D" id="3.90.550.10">
    <property type="entry name" value="Spore Coat Polysaccharide Biosynthesis Protein SpsA, Chain A"/>
    <property type="match status" value="1"/>
</dbReference>
<dbReference type="Proteomes" id="UP001220530">
    <property type="component" value="Chromosome"/>
</dbReference>
<evidence type="ECO:0000256" key="6">
    <source>
        <dbReference type="ARBA" id="ARBA00023136"/>
    </source>
</evidence>
<gene>
    <name evidence="9" type="ORF">PSQ19_16075</name>
</gene>
<organism evidence="9 10">
    <name type="scientific">Devosia algicola</name>
    <dbReference type="NCBI Taxonomy" id="3026418"/>
    <lineage>
        <taxon>Bacteria</taxon>
        <taxon>Pseudomonadati</taxon>
        <taxon>Pseudomonadota</taxon>
        <taxon>Alphaproteobacteria</taxon>
        <taxon>Hyphomicrobiales</taxon>
        <taxon>Devosiaceae</taxon>
        <taxon>Devosia</taxon>
    </lineage>
</organism>
<feature type="transmembrane region" description="Helical" evidence="7">
    <location>
        <begin position="300"/>
        <end position="322"/>
    </location>
</feature>
<evidence type="ECO:0000256" key="7">
    <source>
        <dbReference type="SAM" id="Phobius"/>
    </source>
</evidence>
<evidence type="ECO:0000256" key="5">
    <source>
        <dbReference type="ARBA" id="ARBA00022989"/>
    </source>
</evidence>
<dbReference type="InterPro" id="IPR029044">
    <property type="entry name" value="Nucleotide-diphossugar_trans"/>
</dbReference>
<sequence>MKSLPAYSVLIPLRDEAHMVPQLVAAMAALDYPAERLDIKFVVEADCHTTLEAVEPVLDQPQFSLVVVPEAVPLTKPKALDYALPLARGEYVVVFDAEDTPAPDQLWRAVRHFRDHPAVQCIQAELVIDNAAESWLTSLFAGEYSGLFGVQLPALARWGLPMPLGGTSNHFRVATLRELGGWDPYNVTEDADLGMRLARAGHRVDTLAIGTLEEAPTHLRSWLAQRTRWMKGWMQTFVVHNRRPHLLLRELGWRNFWAFELIVGSMIVAPLLHSAFATIVILSLVLGWSVLGGLDAPWHLAYACIFAFGYLVPLVQTCLGLARLGQYRLLARQALVACLLGPCVACHGACTIRTAGSSFLLGQDNPPCRPGPTRQHRAIVGDQQSVAPCPVQADRAVWPSSKILIWTFSALNRYTSVCNLPETLYDHRAVAVFLRHNRHDARLYLGQAALRHRGGGRLARGDCRWHR</sequence>
<feature type="transmembrane region" description="Helical" evidence="7">
    <location>
        <begin position="256"/>
        <end position="288"/>
    </location>
</feature>
<dbReference type="PANTHER" id="PTHR43867">
    <property type="entry name" value="CELLULOSE SYNTHASE CATALYTIC SUBUNIT A [UDP-FORMING]"/>
    <property type="match status" value="1"/>
</dbReference>
<evidence type="ECO:0000256" key="3">
    <source>
        <dbReference type="ARBA" id="ARBA00022679"/>
    </source>
</evidence>
<evidence type="ECO:0000256" key="2">
    <source>
        <dbReference type="ARBA" id="ARBA00022676"/>
    </source>
</evidence>
<evidence type="ECO:0000256" key="1">
    <source>
        <dbReference type="ARBA" id="ARBA00004141"/>
    </source>
</evidence>
<dbReference type="Pfam" id="PF13632">
    <property type="entry name" value="Glyco_trans_2_3"/>
    <property type="match status" value="1"/>
</dbReference>
<evidence type="ECO:0000313" key="10">
    <source>
        <dbReference type="Proteomes" id="UP001220530"/>
    </source>
</evidence>
<evidence type="ECO:0000313" key="9">
    <source>
        <dbReference type="EMBL" id="WDR02156.1"/>
    </source>
</evidence>
<keyword evidence="5 7" id="KW-1133">Transmembrane helix</keyword>
<dbReference type="EMBL" id="CP118246">
    <property type="protein sequence ID" value="WDR02156.1"/>
    <property type="molecule type" value="Genomic_DNA"/>
</dbReference>
<name>A0ABY7YLI3_9HYPH</name>
<keyword evidence="2" id="KW-0328">Glycosyltransferase</keyword>
<evidence type="ECO:0000256" key="4">
    <source>
        <dbReference type="ARBA" id="ARBA00022692"/>
    </source>
</evidence>
<dbReference type="PANTHER" id="PTHR43867:SF2">
    <property type="entry name" value="CELLULOSE SYNTHASE CATALYTIC SUBUNIT A [UDP-FORMING]"/>
    <property type="match status" value="1"/>
</dbReference>
<reference evidence="9 10" key="1">
    <citation type="submission" date="2023-02" db="EMBL/GenBank/DDBJ databases">
        <title>Devosia algicola sp. nov., isolated from the phycosphere of marine algae.</title>
        <authorList>
            <person name="Kim J.M."/>
            <person name="Lee J.K."/>
            <person name="Choi B.J."/>
            <person name="Bayburt H."/>
            <person name="Jeon C.O."/>
        </authorList>
    </citation>
    <scope>NUCLEOTIDE SEQUENCE [LARGE SCALE GENOMIC DNA]</scope>
    <source>
        <strain evidence="9 10">G20-9</strain>
    </source>
</reference>
<proteinExistence type="predicted"/>
<dbReference type="SUPFAM" id="SSF53448">
    <property type="entry name" value="Nucleotide-diphospho-sugar transferases"/>
    <property type="match status" value="1"/>
</dbReference>